<evidence type="ECO:0000313" key="2">
    <source>
        <dbReference type="EMBL" id="RGS36673.1"/>
    </source>
</evidence>
<feature type="transmembrane region" description="Helical" evidence="1">
    <location>
        <begin position="37"/>
        <end position="58"/>
    </location>
</feature>
<proteinExistence type="predicted"/>
<dbReference type="AlphaFoldDB" id="A0A395V778"/>
<evidence type="ECO:0000256" key="1">
    <source>
        <dbReference type="SAM" id="Phobius"/>
    </source>
</evidence>
<protein>
    <submittedName>
        <fullName evidence="2">Uncharacterized protein</fullName>
    </submittedName>
</protein>
<reference evidence="2 3" key="1">
    <citation type="submission" date="2018-08" db="EMBL/GenBank/DDBJ databases">
        <title>A genome reference for cultivated species of the human gut microbiota.</title>
        <authorList>
            <person name="Zou Y."/>
            <person name="Xue W."/>
            <person name="Luo G."/>
        </authorList>
    </citation>
    <scope>NUCLEOTIDE SEQUENCE [LARGE SCALE GENOMIC DNA]</scope>
    <source>
        <strain evidence="2 3">AF22-12AC</strain>
    </source>
</reference>
<dbReference type="EMBL" id="QRVL01000020">
    <property type="protein sequence ID" value="RGS36673.1"/>
    <property type="molecule type" value="Genomic_DNA"/>
</dbReference>
<name>A0A395V778_9FIRM</name>
<evidence type="ECO:0000313" key="3">
    <source>
        <dbReference type="Proteomes" id="UP000266172"/>
    </source>
</evidence>
<dbReference type="RefSeq" id="WP_118098375.1">
    <property type="nucleotide sequence ID" value="NZ_CP117966.1"/>
</dbReference>
<dbReference type="Proteomes" id="UP000266172">
    <property type="component" value="Unassembled WGS sequence"/>
</dbReference>
<keyword evidence="1" id="KW-1133">Transmembrane helix</keyword>
<comment type="caution">
    <text evidence="2">The sequence shown here is derived from an EMBL/GenBank/DDBJ whole genome shotgun (WGS) entry which is preliminary data.</text>
</comment>
<gene>
    <name evidence="2" type="ORF">DWX93_15240</name>
</gene>
<organism evidence="2 3">
    <name type="scientific">Roseburia hominis</name>
    <dbReference type="NCBI Taxonomy" id="301301"/>
    <lineage>
        <taxon>Bacteria</taxon>
        <taxon>Bacillati</taxon>
        <taxon>Bacillota</taxon>
        <taxon>Clostridia</taxon>
        <taxon>Lachnospirales</taxon>
        <taxon>Lachnospiraceae</taxon>
        <taxon>Roseburia</taxon>
    </lineage>
</organism>
<keyword evidence="1" id="KW-0812">Transmembrane</keyword>
<accession>A0A395V778</accession>
<sequence>MKKMKRILAAAGAILLLLLYASTLVCALSSSENFMNLLMVSIYATVIIPVLLWAYTLIYKLVHKSSEEDADQKEPPQGQKN</sequence>
<keyword evidence="1" id="KW-0472">Membrane</keyword>